<dbReference type="InterPro" id="IPR035919">
    <property type="entry name" value="EAL_sf"/>
</dbReference>
<feature type="domain" description="EAL" evidence="1">
    <location>
        <begin position="351"/>
        <end position="605"/>
    </location>
</feature>
<reference evidence="3 4" key="1">
    <citation type="submission" date="2016-10" db="EMBL/GenBank/DDBJ databases">
        <authorList>
            <person name="de Groot N.N."/>
        </authorList>
    </citation>
    <scope>NUCLEOTIDE SEQUENCE [LARGE SCALE GENOMIC DNA]</scope>
    <source>
        <strain evidence="3 4">CGMCC 1.9167</strain>
    </source>
</reference>
<dbReference type="InterPro" id="IPR029787">
    <property type="entry name" value="Nucleotide_cyclase"/>
</dbReference>
<dbReference type="Gene3D" id="3.30.70.270">
    <property type="match status" value="1"/>
</dbReference>
<evidence type="ECO:0000313" key="4">
    <source>
        <dbReference type="Proteomes" id="UP000198644"/>
    </source>
</evidence>
<dbReference type="Gene3D" id="3.20.20.450">
    <property type="entry name" value="EAL domain"/>
    <property type="match status" value="1"/>
</dbReference>
<dbReference type="CDD" id="cd01948">
    <property type="entry name" value="EAL"/>
    <property type="match status" value="1"/>
</dbReference>
<organism evidence="3 4">
    <name type="scientific">Marinobacter daqiaonensis</name>
    <dbReference type="NCBI Taxonomy" id="650891"/>
    <lineage>
        <taxon>Bacteria</taxon>
        <taxon>Pseudomonadati</taxon>
        <taxon>Pseudomonadota</taxon>
        <taxon>Gammaproteobacteria</taxon>
        <taxon>Pseudomonadales</taxon>
        <taxon>Marinobacteraceae</taxon>
        <taxon>Marinobacter</taxon>
    </lineage>
</organism>
<dbReference type="SMART" id="SM00052">
    <property type="entry name" value="EAL"/>
    <property type="match status" value="1"/>
</dbReference>
<dbReference type="PROSITE" id="PS50883">
    <property type="entry name" value="EAL"/>
    <property type="match status" value="1"/>
</dbReference>
<dbReference type="NCBIfam" id="TIGR00254">
    <property type="entry name" value="GGDEF"/>
    <property type="match status" value="1"/>
</dbReference>
<dbReference type="GO" id="GO:0071111">
    <property type="term" value="F:cyclic-guanylate-specific phosphodiesterase activity"/>
    <property type="evidence" value="ECO:0007669"/>
    <property type="project" value="InterPro"/>
</dbReference>
<dbReference type="InterPro" id="IPR050706">
    <property type="entry name" value="Cyclic-di-GMP_PDE-like"/>
</dbReference>
<dbReference type="PANTHER" id="PTHR33121">
    <property type="entry name" value="CYCLIC DI-GMP PHOSPHODIESTERASE PDEF"/>
    <property type="match status" value="1"/>
</dbReference>
<dbReference type="AlphaFoldDB" id="A0A1I6HIB0"/>
<keyword evidence="4" id="KW-1185">Reference proteome</keyword>
<dbReference type="PANTHER" id="PTHR33121:SF19">
    <property type="entry name" value="CYCLIC DI-GMP PHOSPHODIESTERASE PA2567"/>
    <property type="match status" value="1"/>
</dbReference>
<evidence type="ECO:0000313" key="3">
    <source>
        <dbReference type="EMBL" id="SFR54223.1"/>
    </source>
</evidence>
<dbReference type="Proteomes" id="UP000198644">
    <property type="component" value="Unassembled WGS sequence"/>
</dbReference>
<evidence type="ECO:0000259" key="2">
    <source>
        <dbReference type="PROSITE" id="PS50887"/>
    </source>
</evidence>
<evidence type="ECO:0000259" key="1">
    <source>
        <dbReference type="PROSITE" id="PS50883"/>
    </source>
</evidence>
<feature type="domain" description="GGDEF" evidence="2">
    <location>
        <begin position="210"/>
        <end position="342"/>
    </location>
</feature>
<sequence>MNQIAYIPPEVTEGEAARLEELYGLRLLDTASELRFDRYTSLVAGIFGFPIVLITLLDRDRQWFKSRLGWNQTQCPRDISFCGHAINQDSMLVVPDALEDPRFAGNPLVTGDPHIRFYAGAVVRGPTGQPLGTLCVLDHQPRHFDEAHRAHLRQFADLVENEIAHIADLLALKSSIERFAYYDPLTQLPNRQLLMDRLGQLVRLAAMESMQVEVLLFNVTGLRLINQSLGTRGGDELLQQLAGRLRENCPEGGSAARLQADELVLVFPVHCESQRQEATRRIHGALERPYHCQGREHYLRVQIGGSLFPDQGDSAEALIEQASAAIRVSPESLAEPVHYFDLAHSDAFAEILKIESCLKGALAGDELYMLYQPIFSLSTGRMTGVEALLRWRCPELGQVSPDRFIPLAEQSGLIVPIGRWVREEVCRQLQVWCSDPDWDITVAMNVSPVELAQPTFAEELLDQLTSSQVPEQLLRVEITEHSLVRDNEAVEQNLVQLKARDIEINIDDFGTGYSSLSYLRRLPVSSLKIDRSFVDGLPAREDGATITRTIIEMARALGLDQVAEGVEKPEQLAFLHGHQCTYGQGFLFSRPLPPEQIPGLRGRGVVL</sequence>
<dbReference type="InterPro" id="IPR000160">
    <property type="entry name" value="GGDEF_dom"/>
</dbReference>
<dbReference type="InterPro" id="IPR001633">
    <property type="entry name" value="EAL_dom"/>
</dbReference>
<proteinExistence type="predicted"/>
<dbReference type="Pfam" id="PF01590">
    <property type="entry name" value="GAF"/>
    <property type="match status" value="1"/>
</dbReference>
<dbReference type="InterPro" id="IPR029016">
    <property type="entry name" value="GAF-like_dom_sf"/>
</dbReference>
<dbReference type="InterPro" id="IPR003018">
    <property type="entry name" value="GAF"/>
</dbReference>
<dbReference type="SUPFAM" id="SSF55781">
    <property type="entry name" value="GAF domain-like"/>
    <property type="match status" value="1"/>
</dbReference>
<dbReference type="CDD" id="cd01949">
    <property type="entry name" value="GGDEF"/>
    <property type="match status" value="1"/>
</dbReference>
<gene>
    <name evidence="3" type="ORF">SAMN05216203_1270</name>
</gene>
<protein>
    <submittedName>
        <fullName evidence="3">Diguanylate cyclase (GGDEF) domain-containing protein</fullName>
    </submittedName>
</protein>
<dbReference type="SUPFAM" id="SSF141868">
    <property type="entry name" value="EAL domain-like"/>
    <property type="match status" value="1"/>
</dbReference>
<dbReference type="Pfam" id="PF00563">
    <property type="entry name" value="EAL"/>
    <property type="match status" value="1"/>
</dbReference>
<dbReference type="STRING" id="650891.SAMN05216203_1270"/>
<accession>A0A1I6HIB0</accession>
<dbReference type="Gene3D" id="3.30.450.40">
    <property type="match status" value="1"/>
</dbReference>
<name>A0A1I6HIB0_9GAMM</name>
<dbReference type="SMART" id="SM00065">
    <property type="entry name" value="GAF"/>
    <property type="match status" value="1"/>
</dbReference>
<dbReference type="Pfam" id="PF00990">
    <property type="entry name" value="GGDEF"/>
    <property type="match status" value="1"/>
</dbReference>
<dbReference type="EMBL" id="FOYW01000001">
    <property type="protein sequence ID" value="SFR54223.1"/>
    <property type="molecule type" value="Genomic_DNA"/>
</dbReference>
<dbReference type="InterPro" id="IPR043128">
    <property type="entry name" value="Rev_trsase/Diguanyl_cyclase"/>
</dbReference>
<dbReference type="SMART" id="SM00267">
    <property type="entry name" value="GGDEF"/>
    <property type="match status" value="1"/>
</dbReference>
<dbReference type="RefSeq" id="WP_167812631.1">
    <property type="nucleotide sequence ID" value="NZ_FOYW01000001.1"/>
</dbReference>
<dbReference type="SUPFAM" id="SSF55073">
    <property type="entry name" value="Nucleotide cyclase"/>
    <property type="match status" value="1"/>
</dbReference>
<dbReference type="PROSITE" id="PS50887">
    <property type="entry name" value="GGDEF"/>
    <property type="match status" value="1"/>
</dbReference>